<feature type="region of interest" description="Disordered" evidence="1">
    <location>
        <begin position="49"/>
        <end position="78"/>
    </location>
</feature>
<evidence type="ECO:0000313" key="2">
    <source>
        <dbReference type="EMBL" id="VTR20506.1"/>
    </source>
</evidence>
<protein>
    <submittedName>
        <fullName evidence="2">Glycyl-radical enzyme activating protein family</fullName>
    </submittedName>
</protein>
<organism evidence="2">
    <name type="scientific">Serratia fonticola</name>
    <dbReference type="NCBI Taxonomy" id="47917"/>
    <lineage>
        <taxon>Bacteria</taxon>
        <taxon>Pseudomonadati</taxon>
        <taxon>Pseudomonadota</taxon>
        <taxon>Gammaproteobacteria</taxon>
        <taxon>Enterobacterales</taxon>
        <taxon>Yersiniaceae</taxon>
        <taxon>Serratia</taxon>
    </lineage>
</organism>
<accession>A0A4U9TK33</accession>
<dbReference type="AlphaFoldDB" id="A0A4U9TK33"/>
<gene>
    <name evidence="2" type="ORF">NCTC12965_01020</name>
</gene>
<evidence type="ECO:0000256" key="1">
    <source>
        <dbReference type="SAM" id="MobiDB-lite"/>
    </source>
</evidence>
<sequence length="78" mass="8534">MQKTDDQHRIETNGTTTLANYEKLATCTDMFLFDIKHIDSTRHKALFGVGNGGRKKKPGAPGGTGQPYRGAHAFGTRL</sequence>
<dbReference type="Gene3D" id="3.80.30.10">
    <property type="entry name" value="pyruvate-formate lyase- activating enzyme"/>
    <property type="match status" value="1"/>
</dbReference>
<reference evidence="2" key="1">
    <citation type="submission" date="2019-05" db="EMBL/GenBank/DDBJ databases">
        <authorList>
            <consortium name="Pathogen Informatics"/>
        </authorList>
    </citation>
    <scope>NUCLEOTIDE SEQUENCE [LARGE SCALE GENOMIC DNA]</scope>
    <source>
        <strain evidence="2">NCTC12965</strain>
    </source>
</reference>
<name>A0A4U9TK33_SERFO</name>
<proteinExistence type="predicted"/>
<dbReference type="EMBL" id="CABEEZ010000021">
    <property type="protein sequence ID" value="VTR20506.1"/>
    <property type="molecule type" value="Genomic_DNA"/>
</dbReference>